<dbReference type="AlphaFoldDB" id="A0A6B3SQI7"/>
<keyword evidence="2" id="KW-0732">Signal</keyword>
<keyword evidence="4" id="KW-1185">Reference proteome</keyword>
<proteinExistence type="predicted"/>
<evidence type="ECO:0000256" key="2">
    <source>
        <dbReference type="SAM" id="SignalP"/>
    </source>
</evidence>
<evidence type="ECO:0000313" key="3">
    <source>
        <dbReference type="EMBL" id="NEX62911.1"/>
    </source>
</evidence>
<reference evidence="3 4" key="1">
    <citation type="submission" date="2020-02" db="EMBL/GenBank/DDBJ databases">
        <authorList>
            <person name="Kim M.K."/>
        </authorList>
    </citation>
    <scope>NUCLEOTIDE SEQUENCE [LARGE SCALE GENOMIC DNA]</scope>
    <source>
        <strain evidence="3 4">17J57-3</strain>
    </source>
</reference>
<gene>
    <name evidence="3" type="ORF">G3574_17655</name>
</gene>
<protein>
    <submittedName>
        <fullName evidence="3">Uncharacterized protein</fullName>
    </submittedName>
</protein>
<organism evidence="3 4">
    <name type="scientific">Noviherbaspirillum galbum</name>
    <dbReference type="NCBI Taxonomy" id="2709383"/>
    <lineage>
        <taxon>Bacteria</taxon>
        <taxon>Pseudomonadati</taxon>
        <taxon>Pseudomonadota</taxon>
        <taxon>Betaproteobacteria</taxon>
        <taxon>Burkholderiales</taxon>
        <taxon>Oxalobacteraceae</taxon>
        <taxon>Noviherbaspirillum</taxon>
    </lineage>
</organism>
<sequence>MLIRVLFAGIVATLAPLLAAAQSAPFEVKTVAYKGKLPYVESGDARRDARINHRIFLDMAEQPAPARYSDGIKVPKEQDGLQGSSDFGFLVLRNDGRVLALDVDAEGCGAYCEHYSTTYNFDAATGRMIFASDIFTPAGGRTLLNQNLAKRLAEYKRAIAALNKDAAANRRKKRIATPWPQPRPDSKQDEEEDRIATAIEMYESCMESMRSPDHGKYFTLANASLQIDGESITFLNGRCSNHAMRALDEVGDQKNAYKIADLAPHFSAYGKYLLMGGPPAAPRAEPYRQVLQGRVGQAAITLLLSERYSDGSLSGIYFYNKYRKPIPLSGKVNGNEIELTESESTESPKPLIRVAVKGDKLEGHWIGKQTIDFRVAP</sequence>
<feature type="signal peptide" evidence="2">
    <location>
        <begin position="1"/>
        <end position="20"/>
    </location>
</feature>
<feature type="region of interest" description="Disordered" evidence="1">
    <location>
        <begin position="171"/>
        <end position="191"/>
    </location>
</feature>
<evidence type="ECO:0000313" key="4">
    <source>
        <dbReference type="Proteomes" id="UP000482155"/>
    </source>
</evidence>
<feature type="chain" id="PRO_5025359903" evidence="2">
    <location>
        <begin position="21"/>
        <end position="377"/>
    </location>
</feature>
<accession>A0A6B3SQI7</accession>
<comment type="caution">
    <text evidence="3">The sequence shown here is derived from an EMBL/GenBank/DDBJ whole genome shotgun (WGS) entry which is preliminary data.</text>
</comment>
<evidence type="ECO:0000256" key="1">
    <source>
        <dbReference type="SAM" id="MobiDB-lite"/>
    </source>
</evidence>
<name>A0A6B3SQI7_9BURK</name>
<dbReference type="Proteomes" id="UP000482155">
    <property type="component" value="Unassembled WGS sequence"/>
</dbReference>
<dbReference type="RefSeq" id="WP_163966038.1">
    <property type="nucleotide sequence ID" value="NZ_JAAIVB010000062.1"/>
</dbReference>
<dbReference type="EMBL" id="JAAIVB010000062">
    <property type="protein sequence ID" value="NEX62911.1"/>
    <property type="molecule type" value="Genomic_DNA"/>
</dbReference>